<name>A0A6C0IVU4_9ZZZZ</name>
<accession>A0A6C0IVU4</accession>
<evidence type="ECO:0000313" key="1">
    <source>
        <dbReference type="EMBL" id="QHT95957.1"/>
    </source>
</evidence>
<organism evidence="1">
    <name type="scientific">viral metagenome</name>
    <dbReference type="NCBI Taxonomy" id="1070528"/>
    <lineage>
        <taxon>unclassified sequences</taxon>
        <taxon>metagenomes</taxon>
        <taxon>organismal metagenomes</taxon>
    </lineage>
</organism>
<dbReference type="AlphaFoldDB" id="A0A6C0IVU4"/>
<sequence>MKLTNKSVVLFLEEDSSFECHIFNKKVFASKLERYLYNNLLIGAKVNSFTLENSATFNLFNRDISYLKNIFEIVVNSVGNINDVLKHIPSCKIYREEDLKKMYNMGVVPQPYKLLNLTHSSTKYYCKFTSPINVLISILSVCALYDIHFTLHIQLQTHLFKTVRLSFEDI</sequence>
<proteinExistence type="predicted"/>
<protein>
    <submittedName>
        <fullName evidence="1">Uncharacterized protein</fullName>
    </submittedName>
</protein>
<reference evidence="1" key="1">
    <citation type="journal article" date="2020" name="Nature">
        <title>Giant virus diversity and host interactions through global metagenomics.</title>
        <authorList>
            <person name="Schulz F."/>
            <person name="Roux S."/>
            <person name="Paez-Espino D."/>
            <person name="Jungbluth S."/>
            <person name="Walsh D.A."/>
            <person name="Denef V.J."/>
            <person name="McMahon K.D."/>
            <person name="Konstantinidis K.T."/>
            <person name="Eloe-Fadrosh E.A."/>
            <person name="Kyrpides N.C."/>
            <person name="Woyke T."/>
        </authorList>
    </citation>
    <scope>NUCLEOTIDE SEQUENCE</scope>
    <source>
        <strain evidence="1">GVMAG-M-3300024301-20</strain>
    </source>
</reference>
<dbReference type="EMBL" id="MN740248">
    <property type="protein sequence ID" value="QHT95957.1"/>
    <property type="molecule type" value="Genomic_DNA"/>
</dbReference>